<comment type="caution">
    <text evidence="2">The sequence shown here is derived from an EMBL/GenBank/DDBJ whole genome shotgun (WGS) entry which is preliminary data.</text>
</comment>
<dbReference type="Gene3D" id="1.20.1260.10">
    <property type="match status" value="1"/>
</dbReference>
<dbReference type="InterPro" id="IPR009078">
    <property type="entry name" value="Ferritin-like_SF"/>
</dbReference>
<dbReference type="Pfam" id="PF05974">
    <property type="entry name" value="DUF892"/>
    <property type="match status" value="1"/>
</dbReference>
<dbReference type="InterPro" id="IPR047114">
    <property type="entry name" value="YciF"/>
</dbReference>
<dbReference type="InterPro" id="IPR010287">
    <property type="entry name" value="DUF892_YciF-like"/>
</dbReference>
<dbReference type="InterPro" id="IPR012347">
    <property type="entry name" value="Ferritin-like"/>
</dbReference>
<reference evidence="3" key="1">
    <citation type="submission" date="2018-05" db="EMBL/GenBank/DDBJ databases">
        <authorList>
            <person name="Li X."/>
        </authorList>
    </citation>
    <scope>NUCLEOTIDE SEQUENCE [LARGE SCALE GENOMIC DNA]</scope>
    <source>
        <strain evidence="3">YIM 73061</strain>
    </source>
</reference>
<proteinExistence type="predicted"/>
<dbReference type="Proteomes" id="UP000249725">
    <property type="component" value="Unassembled WGS sequence"/>
</dbReference>
<dbReference type="SUPFAM" id="SSF47240">
    <property type="entry name" value="Ferritin-like"/>
    <property type="match status" value="1"/>
</dbReference>
<evidence type="ECO:0000256" key="1">
    <source>
        <dbReference type="SAM" id="MobiDB-lite"/>
    </source>
</evidence>
<dbReference type="EMBL" id="QFYR01000001">
    <property type="protein sequence ID" value="RAK56474.1"/>
    <property type="molecule type" value="Genomic_DNA"/>
</dbReference>
<gene>
    <name evidence="2" type="ORF">DJ018_00360</name>
</gene>
<dbReference type="PANTHER" id="PTHR30565">
    <property type="entry name" value="PROTEIN YCIF"/>
    <property type="match status" value="1"/>
</dbReference>
<evidence type="ECO:0000313" key="2">
    <source>
        <dbReference type="EMBL" id="RAK56474.1"/>
    </source>
</evidence>
<evidence type="ECO:0000313" key="3">
    <source>
        <dbReference type="Proteomes" id="UP000249725"/>
    </source>
</evidence>
<accession>A0A328ASI1</accession>
<protein>
    <submittedName>
        <fullName evidence="2">Uncharacterized protein</fullName>
    </submittedName>
</protein>
<dbReference type="PANTHER" id="PTHR30565:SF9">
    <property type="entry name" value="PROTEIN YCIF"/>
    <property type="match status" value="1"/>
</dbReference>
<dbReference type="OrthoDB" id="9795056at2"/>
<organism evidence="2 3">
    <name type="scientific">Phenylobacterium deserti</name>
    <dbReference type="NCBI Taxonomy" id="1914756"/>
    <lineage>
        <taxon>Bacteria</taxon>
        <taxon>Pseudomonadati</taxon>
        <taxon>Pseudomonadota</taxon>
        <taxon>Alphaproteobacteria</taxon>
        <taxon>Caulobacterales</taxon>
        <taxon>Caulobacteraceae</taxon>
        <taxon>Phenylobacterium</taxon>
    </lineage>
</organism>
<dbReference type="RefSeq" id="WP_111512825.1">
    <property type="nucleotide sequence ID" value="NZ_QFYR01000001.1"/>
</dbReference>
<name>A0A328ASI1_9CAUL</name>
<dbReference type="AlphaFoldDB" id="A0A328ASI1"/>
<sequence length="186" mass="20914">MAAPRTPKDILTTELKEIYSAERQLSRAIPKMVRKVQSERLKEALGRRKDQGAQLIEALDQAFEEMEVTKARPKNVAAEGLIEDLNEHMEEIEDEKLLDPVLLAGVQKLEHYCIAAWGTARSMGRLLGEDRVIETMERVLEEGKQLDEELTRLAEEELNPAMLEGQEDGAEQGGRRGKGGQEARAH</sequence>
<feature type="region of interest" description="Disordered" evidence="1">
    <location>
        <begin position="153"/>
        <end position="186"/>
    </location>
</feature>
<keyword evidence="3" id="KW-1185">Reference proteome</keyword>